<accession>A0A2A7U2X7</accession>
<gene>
    <name evidence="1" type="ORF">CRM76_12360</name>
</gene>
<evidence type="ECO:0000313" key="1">
    <source>
        <dbReference type="EMBL" id="PEH72664.1"/>
    </source>
</evidence>
<comment type="caution">
    <text evidence="1">The sequence shown here is derived from an EMBL/GenBank/DDBJ whole genome shotgun (WGS) entry which is preliminary data.</text>
</comment>
<protein>
    <submittedName>
        <fullName evidence="1">Uncharacterized protein</fullName>
    </submittedName>
</protein>
<sequence>MGWASDTFADLTRQQYQDWRERFYPRLKTLMEQASGEALLDRQLGRADWNTQNSLRSALSAQTNQMARYGTPLGQEAQDHRLGLRTALAHAGAKNGIREAARSRQFAILTGGASGIREQVSVGGDR</sequence>
<dbReference type="OrthoDB" id="6315040at2"/>
<organism evidence="1 2">
    <name type="scientific">Edwardsiella tarda</name>
    <dbReference type="NCBI Taxonomy" id="636"/>
    <lineage>
        <taxon>Bacteria</taxon>
        <taxon>Pseudomonadati</taxon>
        <taxon>Pseudomonadota</taxon>
        <taxon>Gammaproteobacteria</taxon>
        <taxon>Enterobacterales</taxon>
        <taxon>Hafniaceae</taxon>
        <taxon>Edwardsiella</taxon>
    </lineage>
</organism>
<name>A0A2A7U2X7_EDWTA</name>
<reference evidence="2" key="1">
    <citation type="submission" date="2017-09" db="EMBL/GenBank/DDBJ databases">
        <title>FDA dAtabase for Regulatory Grade micrObial Sequences (FDA-ARGOS): Supporting development and validation of Infectious Disease Dx tests.</title>
        <authorList>
            <person name="Goldberg B."/>
            <person name="Campos J."/>
            <person name="Tallon L."/>
            <person name="Sadzewicz L."/>
            <person name="Ott S."/>
            <person name="Zhao X."/>
            <person name="Nagaraj S."/>
            <person name="Vavikolanu K."/>
            <person name="Aluvathingal J."/>
            <person name="Nadendla S."/>
            <person name="Geyer C."/>
            <person name="Sichtig H."/>
        </authorList>
    </citation>
    <scope>NUCLEOTIDE SEQUENCE [LARGE SCALE GENOMIC DNA]</scope>
    <source>
        <strain evidence="2">FDAARGOS_370</strain>
    </source>
</reference>
<dbReference type="AlphaFoldDB" id="A0A2A7U2X7"/>
<proteinExistence type="predicted"/>
<dbReference type="EMBL" id="PDDV01000013">
    <property type="protein sequence ID" value="PEH72664.1"/>
    <property type="molecule type" value="Genomic_DNA"/>
</dbReference>
<dbReference type="RefSeq" id="WP_098143201.1">
    <property type="nucleotide sequence ID" value="NZ_CP084510.1"/>
</dbReference>
<dbReference type="Proteomes" id="UP000219788">
    <property type="component" value="Unassembled WGS sequence"/>
</dbReference>
<evidence type="ECO:0000313" key="2">
    <source>
        <dbReference type="Proteomes" id="UP000219788"/>
    </source>
</evidence>